<reference evidence="2" key="1">
    <citation type="journal article" date="2023" name="Mol. Phylogenet. Evol.">
        <title>Genome-scale phylogeny and comparative genomics of the fungal order Sordariales.</title>
        <authorList>
            <person name="Hensen N."/>
            <person name="Bonometti L."/>
            <person name="Westerberg I."/>
            <person name="Brannstrom I.O."/>
            <person name="Guillou S."/>
            <person name="Cros-Aarteil S."/>
            <person name="Calhoun S."/>
            <person name="Haridas S."/>
            <person name="Kuo A."/>
            <person name="Mondo S."/>
            <person name="Pangilinan J."/>
            <person name="Riley R."/>
            <person name="LaButti K."/>
            <person name="Andreopoulos B."/>
            <person name="Lipzen A."/>
            <person name="Chen C."/>
            <person name="Yan M."/>
            <person name="Daum C."/>
            <person name="Ng V."/>
            <person name="Clum A."/>
            <person name="Steindorff A."/>
            <person name="Ohm R.A."/>
            <person name="Martin F."/>
            <person name="Silar P."/>
            <person name="Natvig D.O."/>
            <person name="Lalanne C."/>
            <person name="Gautier V."/>
            <person name="Ament-Velasquez S.L."/>
            <person name="Kruys A."/>
            <person name="Hutchinson M.I."/>
            <person name="Powell A.J."/>
            <person name="Barry K."/>
            <person name="Miller A.N."/>
            <person name="Grigoriev I.V."/>
            <person name="Debuchy R."/>
            <person name="Gladieux P."/>
            <person name="Hiltunen Thoren M."/>
            <person name="Johannesson H."/>
        </authorList>
    </citation>
    <scope>NUCLEOTIDE SEQUENCE</scope>
    <source>
        <strain evidence="2">CBS 103.79</strain>
    </source>
</reference>
<reference evidence="2" key="2">
    <citation type="submission" date="2023-05" db="EMBL/GenBank/DDBJ databases">
        <authorList>
            <consortium name="Lawrence Berkeley National Laboratory"/>
            <person name="Steindorff A."/>
            <person name="Hensen N."/>
            <person name="Bonometti L."/>
            <person name="Westerberg I."/>
            <person name="Brannstrom I.O."/>
            <person name="Guillou S."/>
            <person name="Cros-Aarteil S."/>
            <person name="Calhoun S."/>
            <person name="Haridas S."/>
            <person name="Kuo A."/>
            <person name="Mondo S."/>
            <person name="Pangilinan J."/>
            <person name="Riley R."/>
            <person name="Labutti K."/>
            <person name="Andreopoulos B."/>
            <person name="Lipzen A."/>
            <person name="Chen C."/>
            <person name="Yanf M."/>
            <person name="Daum C."/>
            <person name="Ng V."/>
            <person name="Clum A."/>
            <person name="Ohm R."/>
            <person name="Martin F."/>
            <person name="Silar P."/>
            <person name="Natvig D."/>
            <person name="Lalanne C."/>
            <person name="Gautier V."/>
            <person name="Ament-Velasquez S.L."/>
            <person name="Kruys A."/>
            <person name="Hutchinson M.I."/>
            <person name="Powell A.J."/>
            <person name="Barry K."/>
            <person name="Miller A.N."/>
            <person name="Grigoriev I.V."/>
            <person name="Debuchy R."/>
            <person name="Gladieux P."/>
            <person name="Thoren M.H."/>
            <person name="Johannesson H."/>
        </authorList>
    </citation>
    <scope>NUCLEOTIDE SEQUENCE</scope>
    <source>
        <strain evidence="2">CBS 103.79</strain>
    </source>
</reference>
<proteinExistence type="predicted"/>
<accession>A0AAN6MG49</accession>
<dbReference type="InterPro" id="IPR020471">
    <property type="entry name" value="AKR"/>
</dbReference>
<dbReference type="Gene3D" id="3.20.20.100">
    <property type="entry name" value="NADP-dependent oxidoreductase domain"/>
    <property type="match status" value="2"/>
</dbReference>
<name>A0AAN6MG49_9PEZI</name>
<dbReference type="Proteomes" id="UP001303889">
    <property type="component" value="Unassembled WGS sequence"/>
</dbReference>
<dbReference type="AlphaFoldDB" id="A0AAN6MG49"/>
<dbReference type="GO" id="GO:0016491">
    <property type="term" value="F:oxidoreductase activity"/>
    <property type="evidence" value="ECO:0007669"/>
    <property type="project" value="InterPro"/>
</dbReference>
<evidence type="ECO:0000313" key="2">
    <source>
        <dbReference type="EMBL" id="KAK3900235.1"/>
    </source>
</evidence>
<gene>
    <name evidence="2" type="ORF">C8A05DRAFT_17438</name>
</gene>
<organism evidence="2 3">
    <name type="scientific">Staphylotrichum tortipilum</name>
    <dbReference type="NCBI Taxonomy" id="2831512"/>
    <lineage>
        <taxon>Eukaryota</taxon>
        <taxon>Fungi</taxon>
        <taxon>Dikarya</taxon>
        <taxon>Ascomycota</taxon>
        <taxon>Pezizomycotina</taxon>
        <taxon>Sordariomycetes</taxon>
        <taxon>Sordariomycetidae</taxon>
        <taxon>Sordariales</taxon>
        <taxon>Chaetomiaceae</taxon>
        <taxon>Staphylotrichum</taxon>
    </lineage>
</organism>
<dbReference type="SUPFAM" id="SSF51430">
    <property type="entry name" value="NAD(P)-linked oxidoreductase"/>
    <property type="match status" value="1"/>
</dbReference>
<comment type="caution">
    <text evidence="2">The sequence shown here is derived from an EMBL/GenBank/DDBJ whole genome shotgun (WGS) entry which is preliminary data.</text>
</comment>
<evidence type="ECO:0000313" key="3">
    <source>
        <dbReference type="Proteomes" id="UP001303889"/>
    </source>
</evidence>
<dbReference type="EMBL" id="MU855693">
    <property type="protein sequence ID" value="KAK3900235.1"/>
    <property type="molecule type" value="Genomic_DNA"/>
</dbReference>
<evidence type="ECO:0000256" key="1">
    <source>
        <dbReference type="SAM" id="MobiDB-lite"/>
    </source>
</evidence>
<sequence length="262" mass="28711">MASTPSEPTSAAPTTTTTSDSTATMPPLMYGTAWKKERTADLVYEAIKAGFRGIDTAAMTKHYDEAGTGEGIRRAIREGIISRKDLFVRCPKTLLAWSTLQSYLPSSPDPSRRGKILRLGISNVHSVSLLDVLPGVGVVQNRFRAVERAWDRQIRSWCEAKGARYQGFWTLTGNPSIWDYPAGPAVFVQAIADGAGVSCAEAWYVLMMERGVVVLDGTTDVGGHMRGDLEARGKVAEWRGTEEGKHVWGVCWEKFLRVVDSA</sequence>
<keyword evidence="3" id="KW-1185">Reference proteome</keyword>
<dbReference type="PANTHER" id="PTHR43827:SF8">
    <property type="entry name" value="ALDO_KETO REDUCTASE FAMILY PROTEIN"/>
    <property type="match status" value="1"/>
</dbReference>
<dbReference type="PANTHER" id="PTHR43827">
    <property type="entry name" value="2,5-DIKETO-D-GLUCONIC ACID REDUCTASE"/>
    <property type="match status" value="1"/>
</dbReference>
<protein>
    <submittedName>
        <fullName evidence="2">NADP-dependent oxidoreductase domain-containing protein</fullName>
    </submittedName>
</protein>
<dbReference type="InterPro" id="IPR036812">
    <property type="entry name" value="NAD(P)_OxRdtase_dom_sf"/>
</dbReference>
<feature type="region of interest" description="Disordered" evidence="1">
    <location>
        <begin position="1"/>
        <end position="26"/>
    </location>
</feature>